<keyword evidence="1" id="KW-0805">Transcription regulation</keyword>
<dbReference type="PROSITE" id="PS00041">
    <property type="entry name" value="HTH_ARAC_FAMILY_1"/>
    <property type="match status" value="1"/>
</dbReference>
<dbReference type="EMBL" id="LAZR01000008">
    <property type="protein sequence ID" value="KKO08916.1"/>
    <property type="molecule type" value="Genomic_DNA"/>
</dbReference>
<dbReference type="PRINTS" id="PR00032">
    <property type="entry name" value="HTHARAC"/>
</dbReference>
<dbReference type="InterPro" id="IPR050204">
    <property type="entry name" value="AraC_XylS_family_regulators"/>
</dbReference>
<dbReference type="GO" id="GO:0003700">
    <property type="term" value="F:DNA-binding transcription factor activity"/>
    <property type="evidence" value="ECO:0007669"/>
    <property type="project" value="InterPro"/>
</dbReference>
<evidence type="ECO:0000256" key="3">
    <source>
        <dbReference type="ARBA" id="ARBA00023159"/>
    </source>
</evidence>
<evidence type="ECO:0000256" key="4">
    <source>
        <dbReference type="ARBA" id="ARBA00023163"/>
    </source>
</evidence>
<dbReference type="Pfam" id="PF14525">
    <property type="entry name" value="AraC_binding_2"/>
    <property type="match status" value="1"/>
</dbReference>
<sequence>MNRIRRSQFSTAELPPQQRFADWRDSIGTLFDVRTHSMQTDSAFRATLDNLLIDGQLMLTHCSTLAQRFERSAYRAASDGLEHYLVQTHLSGEQQIRRGRRQTTVKPGNLLIIDLAEEHEAVSTDFSHLSLLVPRPLLAPLLNHANSQHGRVLPAGNPLVTLLVNHIITLADVAERLGDDDAQQLVTPTLQLLAGSLNGAPDSVPEGTQAVHNSLFLQARRYIASRLYGHISLDALCAHLKCSPATLSRVFQPHHGVRSYIQEQRLRSAARRLASQRDAHLRIVDIACESGFTSDAHFSRAFRRRFGLTPSDARHLRHDPLASDTDGASRERDYERWVVDSLT</sequence>
<dbReference type="SUPFAM" id="SSF46689">
    <property type="entry name" value="Homeodomain-like"/>
    <property type="match status" value="2"/>
</dbReference>
<dbReference type="GO" id="GO:0043565">
    <property type="term" value="F:sequence-specific DNA binding"/>
    <property type="evidence" value="ECO:0007669"/>
    <property type="project" value="InterPro"/>
</dbReference>
<evidence type="ECO:0000313" key="6">
    <source>
        <dbReference type="EMBL" id="KKO08916.1"/>
    </source>
</evidence>
<dbReference type="InterPro" id="IPR009057">
    <property type="entry name" value="Homeodomain-like_sf"/>
</dbReference>
<dbReference type="Gene3D" id="1.10.10.60">
    <property type="entry name" value="Homeodomain-like"/>
    <property type="match status" value="1"/>
</dbReference>
<reference evidence="6" key="1">
    <citation type="journal article" date="2015" name="Nature">
        <title>Complex archaea that bridge the gap between prokaryotes and eukaryotes.</title>
        <authorList>
            <person name="Spang A."/>
            <person name="Saw J.H."/>
            <person name="Jorgensen S.L."/>
            <person name="Zaremba-Niedzwiedzka K."/>
            <person name="Martijn J."/>
            <person name="Lind A.E."/>
            <person name="van Eijk R."/>
            <person name="Schleper C."/>
            <person name="Guy L."/>
            <person name="Ettema T.J."/>
        </authorList>
    </citation>
    <scope>NUCLEOTIDE SEQUENCE</scope>
</reference>
<feature type="domain" description="HTH araC/xylS-type" evidence="5">
    <location>
        <begin position="217"/>
        <end position="316"/>
    </location>
</feature>
<dbReference type="SUPFAM" id="SSF51215">
    <property type="entry name" value="Regulatory protein AraC"/>
    <property type="match status" value="1"/>
</dbReference>
<dbReference type="InterPro" id="IPR020449">
    <property type="entry name" value="Tscrpt_reg_AraC-type_HTH"/>
</dbReference>
<keyword evidence="4" id="KW-0804">Transcription</keyword>
<protein>
    <recommendedName>
        <fullName evidence="5">HTH araC/xylS-type domain-containing protein</fullName>
    </recommendedName>
</protein>
<dbReference type="InterPro" id="IPR037923">
    <property type="entry name" value="HTH-like"/>
</dbReference>
<dbReference type="InterPro" id="IPR018060">
    <property type="entry name" value="HTH_AraC"/>
</dbReference>
<evidence type="ECO:0000259" key="5">
    <source>
        <dbReference type="PROSITE" id="PS01124"/>
    </source>
</evidence>
<dbReference type="InterPro" id="IPR035418">
    <property type="entry name" value="AraC-bd_2"/>
</dbReference>
<dbReference type="PANTHER" id="PTHR46796:SF6">
    <property type="entry name" value="ARAC SUBFAMILY"/>
    <property type="match status" value="1"/>
</dbReference>
<dbReference type="PROSITE" id="PS01124">
    <property type="entry name" value="HTH_ARAC_FAMILY_2"/>
    <property type="match status" value="1"/>
</dbReference>
<accession>A0A0F9VUX6</accession>
<proteinExistence type="predicted"/>
<evidence type="ECO:0000256" key="2">
    <source>
        <dbReference type="ARBA" id="ARBA00023125"/>
    </source>
</evidence>
<name>A0A0F9VUX6_9ZZZZ</name>
<dbReference type="PANTHER" id="PTHR46796">
    <property type="entry name" value="HTH-TYPE TRANSCRIPTIONAL ACTIVATOR RHAS-RELATED"/>
    <property type="match status" value="1"/>
</dbReference>
<dbReference type="SMART" id="SM00342">
    <property type="entry name" value="HTH_ARAC"/>
    <property type="match status" value="1"/>
</dbReference>
<organism evidence="6">
    <name type="scientific">marine sediment metagenome</name>
    <dbReference type="NCBI Taxonomy" id="412755"/>
    <lineage>
        <taxon>unclassified sequences</taxon>
        <taxon>metagenomes</taxon>
        <taxon>ecological metagenomes</taxon>
    </lineage>
</organism>
<comment type="caution">
    <text evidence="6">The sequence shown here is derived from an EMBL/GenBank/DDBJ whole genome shotgun (WGS) entry which is preliminary data.</text>
</comment>
<dbReference type="InterPro" id="IPR018062">
    <property type="entry name" value="HTH_AraC-typ_CS"/>
</dbReference>
<keyword evidence="3" id="KW-0010">Activator</keyword>
<gene>
    <name evidence="6" type="ORF">LCGC14_0040350</name>
</gene>
<evidence type="ECO:0000256" key="1">
    <source>
        <dbReference type="ARBA" id="ARBA00023015"/>
    </source>
</evidence>
<keyword evidence="2" id="KW-0238">DNA-binding</keyword>
<dbReference type="Pfam" id="PF12833">
    <property type="entry name" value="HTH_18"/>
    <property type="match status" value="1"/>
</dbReference>
<dbReference type="AlphaFoldDB" id="A0A0F9VUX6"/>